<comment type="caution">
    <text evidence="7">The sequence shown here is derived from an EMBL/GenBank/DDBJ whole genome shotgun (WGS) entry which is preliminary data.</text>
</comment>
<dbReference type="NCBIfam" id="TIGR04283">
    <property type="entry name" value="glyco_like_mftF"/>
    <property type="match status" value="1"/>
</dbReference>
<dbReference type="Gene3D" id="3.90.550.10">
    <property type="entry name" value="Spore Coat Polysaccharide Biosynthesis Protein SpsA, Chain A"/>
    <property type="match status" value="1"/>
</dbReference>
<comment type="subcellular location">
    <subcellularLocation>
        <location evidence="1">Cell membrane</location>
    </subcellularLocation>
</comment>
<dbReference type="PANTHER" id="PTHR43646:SF2">
    <property type="entry name" value="GLYCOSYLTRANSFERASE 2-LIKE DOMAIN-CONTAINING PROTEIN"/>
    <property type="match status" value="1"/>
</dbReference>
<proteinExistence type="predicted"/>
<dbReference type="CDD" id="cd02522">
    <property type="entry name" value="GT_2_like_a"/>
    <property type="match status" value="1"/>
</dbReference>
<keyword evidence="5" id="KW-0472">Membrane</keyword>
<feature type="domain" description="Glycosyltransferase 2-like" evidence="6">
    <location>
        <begin position="5"/>
        <end position="109"/>
    </location>
</feature>
<dbReference type="Proteomes" id="UP001206312">
    <property type="component" value="Unassembled WGS sequence"/>
</dbReference>
<keyword evidence="3" id="KW-0328">Glycosyltransferase</keyword>
<accession>A0ABT1AXC0</accession>
<keyword evidence="8" id="KW-1185">Reference proteome</keyword>
<sequence>MKGLSIIIPVLNEGPRLETLLPELRRRAVSGQVLETLVVDGGSTDHSREVAGRLGARVLQSARGRAVQLNAGAGEARGELLYFLHADSLPPPRFDQLILQAQSSRPVAGCFRLAFEPAHWFLDFFAWWTRFNHPFCRGGDQSLFIPKAWFETLGGFNEAFRIYEDNEFTGRVYRHFPFAVLPDKITTSARRYHEAGIFRLQYHYTMVHLKRRLGSTPEALYDYYQKKVLRAPSRQG</sequence>
<evidence type="ECO:0000256" key="4">
    <source>
        <dbReference type="ARBA" id="ARBA00022679"/>
    </source>
</evidence>
<dbReference type="RefSeq" id="WP_252741010.1">
    <property type="nucleotide sequence ID" value="NZ_JAMXIB010000004.1"/>
</dbReference>
<dbReference type="EMBL" id="JAMXIB010000004">
    <property type="protein sequence ID" value="MCO5724637.1"/>
    <property type="molecule type" value="Genomic_DNA"/>
</dbReference>
<evidence type="ECO:0000256" key="5">
    <source>
        <dbReference type="ARBA" id="ARBA00023136"/>
    </source>
</evidence>
<protein>
    <submittedName>
        <fullName evidence="7">TIGR04283 family arsenosugar biosynthesis glycosyltransferase</fullName>
    </submittedName>
</protein>
<evidence type="ECO:0000256" key="1">
    <source>
        <dbReference type="ARBA" id="ARBA00004236"/>
    </source>
</evidence>
<keyword evidence="2" id="KW-1003">Cell membrane</keyword>
<reference evidence="7 8" key="1">
    <citation type="submission" date="2022-06" db="EMBL/GenBank/DDBJ databases">
        <authorList>
            <person name="Xuan X."/>
        </authorList>
    </citation>
    <scope>NUCLEOTIDE SEQUENCE [LARGE SCALE GENOMIC DNA]</scope>
    <source>
        <strain evidence="7 8">2V75</strain>
    </source>
</reference>
<dbReference type="InterPro" id="IPR026461">
    <property type="entry name" value="Trfase_2_rSAM/seldom_assoc"/>
</dbReference>
<dbReference type="PANTHER" id="PTHR43646">
    <property type="entry name" value="GLYCOSYLTRANSFERASE"/>
    <property type="match status" value="1"/>
</dbReference>
<gene>
    <name evidence="7" type="ORF">NG653_07195</name>
</gene>
<dbReference type="InterPro" id="IPR029044">
    <property type="entry name" value="Nucleotide-diphossugar_trans"/>
</dbReference>
<keyword evidence="4" id="KW-0808">Transferase</keyword>
<name>A0ABT1AXC0_9FLAO</name>
<evidence type="ECO:0000313" key="7">
    <source>
        <dbReference type="EMBL" id="MCO5724637.1"/>
    </source>
</evidence>
<evidence type="ECO:0000313" key="8">
    <source>
        <dbReference type="Proteomes" id="UP001206312"/>
    </source>
</evidence>
<evidence type="ECO:0000256" key="3">
    <source>
        <dbReference type="ARBA" id="ARBA00022676"/>
    </source>
</evidence>
<organism evidence="7 8">
    <name type="scientific">Robiginitalea marina</name>
    <dbReference type="NCBI Taxonomy" id="2954105"/>
    <lineage>
        <taxon>Bacteria</taxon>
        <taxon>Pseudomonadati</taxon>
        <taxon>Bacteroidota</taxon>
        <taxon>Flavobacteriia</taxon>
        <taxon>Flavobacteriales</taxon>
        <taxon>Flavobacteriaceae</taxon>
        <taxon>Robiginitalea</taxon>
    </lineage>
</organism>
<dbReference type="Pfam" id="PF00535">
    <property type="entry name" value="Glycos_transf_2"/>
    <property type="match status" value="1"/>
</dbReference>
<dbReference type="SUPFAM" id="SSF53448">
    <property type="entry name" value="Nucleotide-diphospho-sugar transferases"/>
    <property type="match status" value="1"/>
</dbReference>
<dbReference type="InterPro" id="IPR001173">
    <property type="entry name" value="Glyco_trans_2-like"/>
</dbReference>
<evidence type="ECO:0000259" key="6">
    <source>
        <dbReference type="Pfam" id="PF00535"/>
    </source>
</evidence>
<evidence type="ECO:0000256" key="2">
    <source>
        <dbReference type="ARBA" id="ARBA00022475"/>
    </source>
</evidence>